<dbReference type="InterPro" id="IPR001584">
    <property type="entry name" value="Integrase_cat-core"/>
</dbReference>
<dbReference type="InterPro" id="IPR049945">
    <property type="entry name" value="AAA_22"/>
</dbReference>
<gene>
    <name evidence="3" type="ORF">SAMN05444920_1479</name>
</gene>
<dbReference type="Gene3D" id="1.10.10.60">
    <property type="entry name" value="Homeodomain-like"/>
    <property type="match status" value="1"/>
</dbReference>
<reference evidence="3 4" key="1">
    <citation type="submission" date="2016-10" db="EMBL/GenBank/DDBJ databases">
        <authorList>
            <person name="de Groot N.N."/>
        </authorList>
    </citation>
    <scope>NUCLEOTIDE SEQUENCE [LARGE SCALE GENOMIC DNA]</scope>
    <source>
        <strain evidence="3 4">CGMCC 4.7037</strain>
    </source>
</reference>
<dbReference type="InterPro" id="IPR027417">
    <property type="entry name" value="P-loop_NTPase"/>
</dbReference>
<dbReference type="SUPFAM" id="SSF53098">
    <property type="entry name" value="Ribonuclease H-like"/>
    <property type="match status" value="1"/>
</dbReference>
<feature type="compositionally biased region" description="Low complexity" evidence="1">
    <location>
        <begin position="344"/>
        <end position="358"/>
    </location>
</feature>
<dbReference type="GO" id="GO:0015074">
    <property type="term" value="P:DNA integration"/>
    <property type="evidence" value="ECO:0007669"/>
    <property type="project" value="InterPro"/>
</dbReference>
<dbReference type="Pfam" id="PF13401">
    <property type="entry name" value="AAA_22"/>
    <property type="match status" value="1"/>
</dbReference>
<dbReference type="Gene3D" id="3.30.420.10">
    <property type="entry name" value="Ribonuclease H-like superfamily/Ribonuclease H"/>
    <property type="match status" value="1"/>
</dbReference>
<dbReference type="Pfam" id="PF00665">
    <property type="entry name" value="rve"/>
    <property type="match status" value="1"/>
</dbReference>
<keyword evidence="4" id="KW-1185">Reference proteome</keyword>
<feature type="region of interest" description="Disordered" evidence="1">
    <location>
        <begin position="339"/>
        <end position="415"/>
    </location>
</feature>
<dbReference type="PANTHER" id="PTHR35894">
    <property type="entry name" value="GENERAL SECRETION PATHWAY PROTEIN A-RELATED"/>
    <property type="match status" value="1"/>
</dbReference>
<dbReference type="InterPro" id="IPR012337">
    <property type="entry name" value="RNaseH-like_sf"/>
</dbReference>
<evidence type="ECO:0000313" key="4">
    <source>
        <dbReference type="Proteomes" id="UP000236732"/>
    </source>
</evidence>
<proteinExistence type="predicted"/>
<accession>A0A1H6F456</accession>
<name>A0A1H6F456_9ACTN</name>
<feature type="compositionally biased region" description="Basic and acidic residues" evidence="1">
    <location>
        <begin position="376"/>
        <end position="386"/>
    </location>
</feature>
<dbReference type="GO" id="GO:0003676">
    <property type="term" value="F:nucleic acid binding"/>
    <property type="evidence" value="ECO:0007669"/>
    <property type="project" value="InterPro"/>
</dbReference>
<dbReference type="SUPFAM" id="SSF52540">
    <property type="entry name" value="P-loop containing nucleoside triphosphate hydrolases"/>
    <property type="match status" value="1"/>
</dbReference>
<evidence type="ECO:0000259" key="2">
    <source>
        <dbReference type="PROSITE" id="PS50994"/>
    </source>
</evidence>
<dbReference type="EMBL" id="FNVT01000047">
    <property type="protein sequence ID" value="SEH03886.1"/>
    <property type="molecule type" value="Genomic_DNA"/>
</dbReference>
<dbReference type="PANTHER" id="PTHR35894:SF5">
    <property type="entry name" value="MU-LIKE PROPHAGE FLUMU DNA TRANSPOSITION PROTEIN B"/>
    <property type="match status" value="1"/>
</dbReference>
<dbReference type="GO" id="GO:0016887">
    <property type="term" value="F:ATP hydrolysis activity"/>
    <property type="evidence" value="ECO:0007669"/>
    <property type="project" value="InterPro"/>
</dbReference>
<feature type="domain" description="Integrase catalytic" evidence="2">
    <location>
        <begin position="83"/>
        <end position="272"/>
    </location>
</feature>
<dbReference type="Gene3D" id="3.40.50.300">
    <property type="entry name" value="P-loop containing nucleotide triphosphate hydrolases"/>
    <property type="match status" value="1"/>
</dbReference>
<organism evidence="3 4">
    <name type="scientific">Nonomuraea solani</name>
    <dbReference type="NCBI Taxonomy" id="1144553"/>
    <lineage>
        <taxon>Bacteria</taxon>
        <taxon>Bacillati</taxon>
        <taxon>Actinomycetota</taxon>
        <taxon>Actinomycetes</taxon>
        <taxon>Streptosporangiales</taxon>
        <taxon>Streptosporangiaceae</taxon>
        <taxon>Nonomuraea</taxon>
    </lineage>
</organism>
<dbReference type="AlphaFoldDB" id="A0A1H6F456"/>
<dbReference type="PROSITE" id="PS50994">
    <property type="entry name" value="INTEGRASE"/>
    <property type="match status" value="1"/>
</dbReference>
<protein>
    <submittedName>
        <fullName evidence="3">DNA transposition protein, AAA+ family ATPase</fullName>
    </submittedName>
</protein>
<evidence type="ECO:0000313" key="3">
    <source>
        <dbReference type="EMBL" id="SEH03886.1"/>
    </source>
</evidence>
<evidence type="ECO:0000256" key="1">
    <source>
        <dbReference type="SAM" id="MobiDB-lite"/>
    </source>
</evidence>
<dbReference type="InterPro" id="IPR052026">
    <property type="entry name" value="ExeA_AAA_ATPase_DNA-bind"/>
</dbReference>
<dbReference type="InterPro" id="IPR036397">
    <property type="entry name" value="RNaseH_sf"/>
</dbReference>
<sequence length="719" mass="79798">MPAPGASRALQMLIEGLALQRPAPSIATIHRQVATVAAEQDWPVPSYATVYAIVRSLDPALTVLAQQGVRRYQELYDLVYRREAERPNQIWLADHTQLDLWVIAPSGKPARPWLTVIEDDHSRAIAGYAVNLGAPSALTTALAFRQAIWRKSEPDWHVCGIPDAFHVDHGSDFTSAHLEQVMADLRIRAYFSLPGQPRGRGKIERIFSTFNQMCLPALPGHAPRSTRDRAGQAQLSLAELDNAISTFVREVYNVTPHSETGTPPQQRWEDGAFIPRMPDSLDQLDLLCSPWPSPERSTPTVFTSRRCATSTLCWPLTSARTSSSATTPATWPRSASFTTTATCAGPSAPSWPTAPSASKRSPPPVPRAAVNCAPNHRADQHRRPADRGSSTRRRSWPPCHRPGTGPGGGTTAAQAVPRGVTVIWGDTESEHFQEQAALIEKALPSPQLSGPDAPIDEIDFIVTKEHRRFTEFADAVRRDQYIGLCYGPPGVGKTLSARRYAHWHEVAPFLRGSCARDGEGQDRHDWHTLLYTPTVSATPRLIDKELTSMSTTFGTLRAPDPYDRRTFTSLHALTPFAELLIVDEADRLKTACLEQLRDHYDRSRLGMILIGMPGIEKRLARYPQLYSRIGFVHEYRPLSTDELTFVLQRHWAVLGLPLSADDFTDAEAIAAVHRITTGNFRLLQRLFAQISRILEINDLHTITKEVVETARESLVIGSL</sequence>
<dbReference type="Proteomes" id="UP000236732">
    <property type="component" value="Unassembled WGS sequence"/>
</dbReference>